<dbReference type="Proteomes" id="UP000762676">
    <property type="component" value="Unassembled WGS sequence"/>
</dbReference>
<reference evidence="2 3" key="1">
    <citation type="journal article" date="2021" name="Elife">
        <title>Chloroplast acquisition without the gene transfer in kleptoplastic sea slugs, Plakobranchus ocellatus.</title>
        <authorList>
            <person name="Maeda T."/>
            <person name="Takahashi S."/>
            <person name="Yoshida T."/>
            <person name="Shimamura S."/>
            <person name="Takaki Y."/>
            <person name="Nagai Y."/>
            <person name="Toyoda A."/>
            <person name="Suzuki Y."/>
            <person name="Arimoto A."/>
            <person name="Ishii H."/>
            <person name="Satoh N."/>
            <person name="Nishiyama T."/>
            <person name="Hasebe M."/>
            <person name="Maruyama T."/>
            <person name="Minagawa J."/>
            <person name="Obokata J."/>
            <person name="Shigenobu S."/>
        </authorList>
    </citation>
    <scope>NUCLEOTIDE SEQUENCE [LARGE SCALE GENOMIC DNA]</scope>
</reference>
<comment type="caution">
    <text evidence="2">The sequence shown here is derived from an EMBL/GenBank/DDBJ whole genome shotgun (WGS) entry which is preliminary data.</text>
</comment>
<keyword evidence="3" id="KW-1185">Reference proteome</keyword>
<sequence>MFRNETEFNFGTPKMIKQQTKLKPKRSVRRKNIVFSNSCLQFSKFMDVSKDKHAHSGLGRLKLGHGASPTCCPRFKYSKTGGSSHDRSARNPRNGSAPIDKIWRAREALGERWDWL</sequence>
<dbReference type="AlphaFoldDB" id="A0AAV4ESM8"/>
<feature type="region of interest" description="Disordered" evidence="1">
    <location>
        <begin position="78"/>
        <end position="99"/>
    </location>
</feature>
<gene>
    <name evidence="2" type="ORF">ElyMa_001906000</name>
</gene>
<dbReference type="EMBL" id="BMAT01003865">
    <property type="protein sequence ID" value="GFR63842.1"/>
    <property type="molecule type" value="Genomic_DNA"/>
</dbReference>
<name>A0AAV4ESM8_9GAST</name>
<evidence type="ECO:0000313" key="3">
    <source>
        <dbReference type="Proteomes" id="UP000762676"/>
    </source>
</evidence>
<evidence type="ECO:0000256" key="1">
    <source>
        <dbReference type="SAM" id="MobiDB-lite"/>
    </source>
</evidence>
<evidence type="ECO:0000313" key="2">
    <source>
        <dbReference type="EMBL" id="GFR63842.1"/>
    </source>
</evidence>
<protein>
    <submittedName>
        <fullName evidence="2">Uncharacterized protein</fullName>
    </submittedName>
</protein>
<proteinExistence type="predicted"/>
<accession>A0AAV4ESM8</accession>
<organism evidence="2 3">
    <name type="scientific">Elysia marginata</name>
    <dbReference type="NCBI Taxonomy" id="1093978"/>
    <lineage>
        <taxon>Eukaryota</taxon>
        <taxon>Metazoa</taxon>
        <taxon>Spiralia</taxon>
        <taxon>Lophotrochozoa</taxon>
        <taxon>Mollusca</taxon>
        <taxon>Gastropoda</taxon>
        <taxon>Heterobranchia</taxon>
        <taxon>Euthyneura</taxon>
        <taxon>Panpulmonata</taxon>
        <taxon>Sacoglossa</taxon>
        <taxon>Placobranchoidea</taxon>
        <taxon>Plakobranchidae</taxon>
        <taxon>Elysia</taxon>
    </lineage>
</organism>